<protein>
    <recommendedName>
        <fullName evidence="6">Pru domain-containing protein</fullName>
    </recommendedName>
</protein>
<dbReference type="AlphaFoldDB" id="A0A0A9EFL8"/>
<dbReference type="GO" id="GO:0005737">
    <property type="term" value="C:cytoplasm"/>
    <property type="evidence" value="ECO:0007669"/>
    <property type="project" value="UniProtKB-SubCell"/>
</dbReference>
<keyword evidence="3" id="KW-0963">Cytoplasm</keyword>
<dbReference type="EMBL" id="GBRH01203053">
    <property type="protein sequence ID" value="JAD94842.1"/>
    <property type="molecule type" value="Transcribed_RNA"/>
</dbReference>
<dbReference type="InterPro" id="IPR044868">
    <property type="entry name" value="Rpn13/ADRM1_Pru"/>
</dbReference>
<dbReference type="InterPro" id="IPR006773">
    <property type="entry name" value="Rpn13/ADRM1"/>
</dbReference>
<keyword evidence="4" id="KW-0647">Proteasome</keyword>
<dbReference type="Pfam" id="PF04683">
    <property type="entry name" value="Rpn13_ADRM1_Pru"/>
    <property type="match status" value="1"/>
</dbReference>
<dbReference type="GO" id="GO:0005634">
    <property type="term" value="C:nucleus"/>
    <property type="evidence" value="ECO:0007669"/>
    <property type="project" value="UniProtKB-SubCell"/>
</dbReference>
<proteinExistence type="predicted"/>
<dbReference type="PANTHER" id="PTHR12225:SF0">
    <property type="entry name" value="PROTEASOMAL UBIQUITIN RECEPTOR ADRM1"/>
    <property type="match status" value="1"/>
</dbReference>
<feature type="domain" description="Pru" evidence="6">
    <location>
        <begin position="6"/>
        <end position="85"/>
    </location>
</feature>
<dbReference type="GO" id="GO:0008541">
    <property type="term" value="C:proteasome regulatory particle, lid subcomplex"/>
    <property type="evidence" value="ECO:0007669"/>
    <property type="project" value="TreeGrafter"/>
</dbReference>
<dbReference type="InterPro" id="IPR038633">
    <property type="entry name" value="Rpn13/ADRM1_Pru_sf"/>
</dbReference>
<reference evidence="7" key="2">
    <citation type="journal article" date="2015" name="Data Brief">
        <title>Shoot transcriptome of the giant reed, Arundo donax.</title>
        <authorList>
            <person name="Barrero R.A."/>
            <person name="Guerrero F.D."/>
            <person name="Moolhuijzen P."/>
            <person name="Goolsby J.A."/>
            <person name="Tidwell J."/>
            <person name="Bellgard S.E."/>
            <person name="Bellgard M.I."/>
        </authorList>
    </citation>
    <scope>NUCLEOTIDE SEQUENCE</scope>
    <source>
        <tissue evidence="7">Shoot tissue taken approximately 20 cm above the soil surface</tissue>
    </source>
</reference>
<name>A0A0A9EFL8_ARUDO</name>
<evidence type="ECO:0000256" key="3">
    <source>
        <dbReference type="ARBA" id="ARBA00022490"/>
    </source>
</evidence>
<evidence type="ECO:0000256" key="5">
    <source>
        <dbReference type="ARBA" id="ARBA00023242"/>
    </source>
</evidence>
<dbReference type="GO" id="GO:0061133">
    <property type="term" value="F:endopeptidase activator activity"/>
    <property type="evidence" value="ECO:0007669"/>
    <property type="project" value="TreeGrafter"/>
</dbReference>
<sequence length="85" mass="9423">MENTEPLQDIMCEFRAGKMSLDGTRVVSDTRKGLVRIGRGEEGLVHFQWLDCGQNIIEDVSSCTCIFLDISSTVFLSLLVSCGSY</sequence>
<dbReference type="Gene3D" id="2.30.29.70">
    <property type="entry name" value="Proteasomal ubiquitin receptor Rpn13/ADRM1"/>
    <property type="match status" value="1"/>
</dbReference>
<organism evidence="7">
    <name type="scientific">Arundo donax</name>
    <name type="common">Giant reed</name>
    <name type="synonym">Donax arundinaceus</name>
    <dbReference type="NCBI Taxonomy" id="35708"/>
    <lineage>
        <taxon>Eukaryota</taxon>
        <taxon>Viridiplantae</taxon>
        <taxon>Streptophyta</taxon>
        <taxon>Embryophyta</taxon>
        <taxon>Tracheophyta</taxon>
        <taxon>Spermatophyta</taxon>
        <taxon>Magnoliopsida</taxon>
        <taxon>Liliopsida</taxon>
        <taxon>Poales</taxon>
        <taxon>Poaceae</taxon>
        <taxon>PACMAD clade</taxon>
        <taxon>Arundinoideae</taxon>
        <taxon>Arundineae</taxon>
        <taxon>Arundo</taxon>
    </lineage>
</organism>
<comment type="subcellular location">
    <subcellularLocation>
        <location evidence="2">Cytoplasm</location>
    </subcellularLocation>
    <subcellularLocation>
        <location evidence="1">Nucleus</location>
    </subcellularLocation>
</comment>
<accession>A0A0A9EFL8</accession>
<evidence type="ECO:0000313" key="7">
    <source>
        <dbReference type="EMBL" id="JAD94842.1"/>
    </source>
</evidence>
<evidence type="ECO:0000256" key="1">
    <source>
        <dbReference type="ARBA" id="ARBA00004123"/>
    </source>
</evidence>
<evidence type="ECO:0000256" key="4">
    <source>
        <dbReference type="ARBA" id="ARBA00022942"/>
    </source>
</evidence>
<reference evidence="7" key="1">
    <citation type="submission" date="2014-09" db="EMBL/GenBank/DDBJ databases">
        <authorList>
            <person name="Magalhaes I.L.F."/>
            <person name="Oliveira U."/>
            <person name="Santos F.R."/>
            <person name="Vidigal T.H.D.A."/>
            <person name="Brescovit A.D."/>
            <person name="Santos A.J."/>
        </authorList>
    </citation>
    <scope>NUCLEOTIDE SEQUENCE</scope>
    <source>
        <tissue evidence="7">Shoot tissue taken approximately 20 cm above the soil surface</tissue>
    </source>
</reference>
<evidence type="ECO:0000259" key="6">
    <source>
        <dbReference type="PROSITE" id="PS51917"/>
    </source>
</evidence>
<evidence type="ECO:0000256" key="2">
    <source>
        <dbReference type="ARBA" id="ARBA00004496"/>
    </source>
</evidence>
<keyword evidence="5" id="KW-0539">Nucleus</keyword>
<dbReference type="PROSITE" id="PS51917">
    <property type="entry name" value="PRU"/>
    <property type="match status" value="1"/>
</dbReference>
<dbReference type="PANTHER" id="PTHR12225">
    <property type="entry name" value="ADHESION REGULATING MOLECULE 1 110 KDA CELL MEMBRANE GLYCOPROTEIN"/>
    <property type="match status" value="1"/>
</dbReference>
<dbReference type="GO" id="GO:0070628">
    <property type="term" value="F:proteasome binding"/>
    <property type="evidence" value="ECO:0007669"/>
    <property type="project" value="TreeGrafter"/>
</dbReference>